<sequence>MLVRVDVGVGEAGAAACCRTGGGDCAPKIAPSKKNTASTPSVINNQRGGRDGTGAAEVMTVL</sequence>
<gene>
    <name evidence="2" type="ORF">GCM10017566_54350</name>
</gene>
<keyword evidence="3" id="KW-1185">Reference proteome</keyword>
<organism evidence="2 3">
    <name type="scientific">Amycolatopsis bartoniae</name>
    <dbReference type="NCBI Taxonomy" id="941986"/>
    <lineage>
        <taxon>Bacteria</taxon>
        <taxon>Bacillati</taxon>
        <taxon>Actinomycetota</taxon>
        <taxon>Actinomycetes</taxon>
        <taxon>Pseudonocardiales</taxon>
        <taxon>Pseudonocardiaceae</taxon>
        <taxon>Amycolatopsis</taxon>
    </lineage>
</organism>
<dbReference type="Proteomes" id="UP000658656">
    <property type="component" value="Unassembled WGS sequence"/>
</dbReference>
<dbReference type="EMBL" id="BNAV01000010">
    <property type="protein sequence ID" value="GHF73740.1"/>
    <property type="molecule type" value="Genomic_DNA"/>
</dbReference>
<accession>A0A8H9M7F1</accession>
<proteinExistence type="predicted"/>
<reference evidence="2" key="2">
    <citation type="submission" date="2020-09" db="EMBL/GenBank/DDBJ databases">
        <authorList>
            <person name="Sun Q."/>
            <person name="Zhou Y."/>
        </authorList>
    </citation>
    <scope>NUCLEOTIDE SEQUENCE</scope>
    <source>
        <strain evidence="2">CGMCC 4.7679</strain>
    </source>
</reference>
<name>A0A8H9M7F1_9PSEU</name>
<evidence type="ECO:0000313" key="2">
    <source>
        <dbReference type="EMBL" id="GHF73740.1"/>
    </source>
</evidence>
<dbReference type="AlphaFoldDB" id="A0A8H9M7F1"/>
<protein>
    <submittedName>
        <fullName evidence="2">Uncharacterized protein</fullName>
    </submittedName>
</protein>
<reference evidence="2" key="1">
    <citation type="journal article" date="2014" name="Int. J. Syst. Evol. Microbiol.">
        <title>Complete genome sequence of Corynebacterium casei LMG S-19264T (=DSM 44701T), isolated from a smear-ripened cheese.</title>
        <authorList>
            <consortium name="US DOE Joint Genome Institute (JGI-PGF)"/>
            <person name="Walter F."/>
            <person name="Albersmeier A."/>
            <person name="Kalinowski J."/>
            <person name="Ruckert C."/>
        </authorList>
    </citation>
    <scope>NUCLEOTIDE SEQUENCE</scope>
    <source>
        <strain evidence="2">CGMCC 4.7679</strain>
    </source>
</reference>
<evidence type="ECO:0000256" key="1">
    <source>
        <dbReference type="SAM" id="MobiDB-lite"/>
    </source>
</evidence>
<feature type="compositionally biased region" description="Polar residues" evidence="1">
    <location>
        <begin position="33"/>
        <end position="47"/>
    </location>
</feature>
<evidence type="ECO:0000313" key="3">
    <source>
        <dbReference type="Proteomes" id="UP000658656"/>
    </source>
</evidence>
<feature type="region of interest" description="Disordered" evidence="1">
    <location>
        <begin position="30"/>
        <end position="62"/>
    </location>
</feature>
<comment type="caution">
    <text evidence="2">The sequence shown here is derived from an EMBL/GenBank/DDBJ whole genome shotgun (WGS) entry which is preliminary data.</text>
</comment>